<feature type="transmembrane region" description="Helical" evidence="6">
    <location>
        <begin position="26"/>
        <end position="44"/>
    </location>
</feature>
<keyword evidence="9" id="KW-1185">Reference proteome</keyword>
<name>A0A917IB41_9HYPH</name>
<dbReference type="InterPro" id="IPR051401">
    <property type="entry name" value="GtrA_CellWall_Glycosyl"/>
</dbReference>
<sequence length="119" mass="12794">MSALAHYGVLVALVEGAGAPVVAATLAGYVAGGVVSYALNRRYAFRSNRPHGEATWRFALVAAVGFVLTGLAMGLLHARWAIPYLLAQIITTGCVMLWSFAANRWWTFQGHREIPPAPL</sequence>
<comment type="subcellular location">
    <subcellularLocation>
        <location evidence="1">Membrane</location>
        <topology evidence="1">Multi-pass membrane protein</topology>
    </subcellularLocation>
</comment>
<evidence type="ECO:0000256" key="4">
    <source>
        <dbReference type="ARBA" id="ARBA00022989"/>
    </source>
</evidence>
<feature type="transmembrane region" description="Helical" evidence="6">
    <location>
        <begin position="56"/>
        <end position="76"/>
    </location>
</feature>
<evidence type="ECO:0000259" key="7">
    <source>
        <dbReference type="Pfam" id="PF04138"/>
    </source>
</evidence>
<feature type="domain" description="GtrA/DPMS transmembrane" evidence="7">
    <location>
        <begin position="3"/>
        <end position="108"/>
    </location>
</feature>
<accession>A0A917IB41</accession>
<comment type="similarity">
    <text evidence="2">Belongs to the GtrA family.</text>
</comment>
<dbReference type="AlphaFoldDB" id="A0A917IB41"/>
<proteinExistence type="inferred from homology"/>
<keyword evidence="3 6" id="KW-0812">Transmembrane</keyword>
<dbReference type="PANTHER" id="PTHR38459:SF1">
    <property type="entry name" value="PROPHAGE BACTOPRENOL-LINKED GLUCOSE TRANSLOCASE HOMOLOG"/>
    <property type="match status" value="1"/>
</dbReference>
<gene>
    <name evidence="8" type="ORF">GCM10007036_37310</name>
</gene>
<evidence type="ECO:0000256" key="3">
    <source>
        <dbReference type="ARBA" id="ARBA00022692"/>
    </source>
</evidence>
<evidence type="ECO:0000313" key="9">
    <source>
        <dbReference type="Proteomes" id="UP000603912"/>
    </source>
</evidence>
<comment type="caution">
    <text evidence="8">The sequence shown here is derived from an EMBL/GenBank/DDBJ whole genome shotgun (WGS) entry which is preliminary data.</text>
</comment>
<reference evidence="8" key="2">
    <citation type="submission" date="2020-09" db="EMBL/GenBank/DDBJ databases">
        <authorList>
            <person name="Sun Q."/>
            <person name="Zhou Y."/>
        </authorList>
    </citation>
    <scope>NUCLEOTIDE SEQUENCE</scope>
    <source>
        <strain evidence="8">CGMCC 1.12214</strain>
    </source>
</reference>
<dbReference type="GO" id="GO:0005886">
    <property type="term" value="C:plasma membrane"/>
    <property type="evidence" value="ECO:0007669"/>
    <property type="project" value="TreeGrafter"/>
</dbReference>
<keyword evidence="5 6" id="KW-0472">Membrane</keyword>
<evidence type="ECO:0000256" key="2">
    <source>
        <dbReference type="ARBA" id="ARBA00009399"/>
    </source>
</evidence>
<reference evidence="8" key="1">
    <citation type="journal article" date="2014" name="Int. J. Syst. Evol. Microbiol.">
        <title>Complete genome sequence of Corynebacterium casei LMG S-19264T (=DSM 44701T), isolated from a smear-ripened cheese.</title>
        <authorList>
            <consortium name="US DOE Joint Genome Institute (JGI-PGF)"/>
            <person name="Walter F."/>
            <person name="Albersmeier A."/>
            <person name="Kalinowski J."/>
            <person name="Ruckert C."/>
        </authorList>
    </citation>
    <scope>NUCLEOTIDE SEQUENCE</scope>
    <source>
        <strain evidence="8">CGMCC 1.12214</strain>
    </source>
</reference>
<organism evidence="8 9">
    <name type="scientific">Alsobacter metallidurans</name>
    <dbReference type="NCBI Taxonomy" id="340221"/>
    <lineage>
        <taxon>Bacteria</taxon>
        <taxon>Pseudomonadati</taxon>
        <taxon>Pseudomonadota</taxon>
        <taxon>Alphaproteobacteria</taxon>
        <taxon>Hyphomicrobiales</taxon>
        <taxon>Alsobacteraceae</taxon>
        <taxon>Alsobacter</taxon>
    </lineage>
</organism>
<dbReference type="Proteomes" id="UP000603912">
    <property type="component" value="Unassembled WGS sequence"/>
</dbReference>
<feature type="transmembrane region" description="Helical" evidence="6">
    <location>
        <begin position="82"/>
        <end position="102"/>
    </location>
</feature>
<dbReference type="GO" id="GO:0000271">
    <property type="term" value="P:polysaccharide biosynthetic process"/>
    <property type="evidence" value="ECO:0007669"/>
    <property type="project" value="InterPro"/>
</dbReference>
<dbReference type="Pfam" id="PF04138">
    <property type="entry name" value="GtrA_DPMS_TM"/>
    <property type="match status" value="1"/>
</dbReference>
<dbReference type="EMBL" id="BMES01000002">
    <property type="protein sequence ID" value="GGH28232.1"/>
    <property type="molecule type" value="Genomic_DNA"/>
</dbReference>
<keyword evidence="4 6" id="KW-1133">Transmembrane helix</keyword>
<evidence type="ECO:0000256" key="6">
    <source>
        <dbReference type="SAM" id="Phobius"/>
    </source>
</evidence>
<dbReference type="InterPro" id="IPR007267">
    <property type="entry name" value="GtrA_DPMS_TM"/>
</dbReference>
<evidence type="ECO:0000256" key="5">
    <source>
        <dbReference type="ARBA" id="ARBA00023136"/>
    </source>
</evidence>
<evidence type="ECO:0000256" key="1">
    <source>
        <dbReference type="ARBA" id="ARBA00004141"/>
    </source>
</evidence>
<protein>
    <recommendedName>
        <fullName evidence="7">GtrA/DPMS transmembrane domain-containing protein</fullName>
    </recommendedName>
</protein>
<dbReference type="PANTHER" id="PTHR38459">
    <property type="entry name" value="PROPHAGE BACTOPRENOL-LINKED GLUCOSE TRANSLOCASE HOMOLOG"/>
    <property type="match status" value="1"/>
</dbReference>
<evidence type="ECO:0000313" key="8">
    <source>
        <dbReference type="EMBL" id="GGH28232.1"/>
    </source>
</evidence>